<protein>
    <recommendedName>
        <fullName evidence="4">SANTA domain-containing protein</fullName>
    </recommendedName>
</protein>
<organism evidence="2 3">
    <name type="scientific">Astathelohania contejeani</name>
    <dbReference type="NCBI Taxonomy" id="164912"/>
    <lineage>
        <taxon>Eukaryota</taxon>
        <taxon>Fungi</taxon>
        <taxon>Fungi incertae sedis</taxon>
        <taxon>Microsporidia</taxon>
        <taxon>Astathelohaniidae</taxon>
        <taxon>Astathelohania</taxon>
    </lineage>
</organism>
<evidence type="ECO:0008006" key="4">
    <source>
        <dbReference type="Google" id="ProtNLM"/>
    </source>
</evidence>
<dbReference type="EMBL" id="SBIQ01000002">
    <property type="protein sequence ID" value="KAF7684743.1"/>
    <property type="molecule type" value="Genomic_DNA"/>
</dbReference>
<evidence type="ECO:0000313" key="2">
    <source>
        <dbReference type="EMBL" id="KAF7684743.1"/>
    </source>
</evidence>
<feature type="region of interest" description="Disordered" evidence="1">
    <location>
        <begin position="355"/>
        <end position="536"/>
    </location>
</feature>
<feature type="compositionally biased region" description="Polar residues" evidence="1">
    <location>
        <begin position="506"/>
        <end position="516"/>
    </location>
</feature>
<gene>
    <name evidence="2" type="ORF">TCON_0055</name>
</gene>
<reference evidence="2 3" key="1">
    <citation type="submission" date="2019-01" db="EMBL/GenBank/DDBJ databases">
        <title>Genomes sequencing and comparative genomics of infectious freshwater microsporidia, Cucumispora dikerogammari and Thelohania contejeani.</title>
        <authorList>
            <person name="Cormier A."/>
            <person name="Giraud I."/>
            <person name="Wattier R."/>
            <person name="Teixeira M."/>
            <person name="Grandjean F."/>
            <person name="Rigaud T."/>
            <person name="Cordaux R."/>
        </authorList>
    </citation>
    <scope>NUCLEOTIDE SEQUENCE [LARGE SCALE GENOMIC DNA]</scope>
    <source>
        <strain evidence="2">T1</strain>
        <tissue evidence="2">Spores</tissue>
    </source>
</reference>
<accession>A0ABQ7I2Q7</accession>
<feature type="compositionally biased region" description="Basic and acidic residues" evidence="1">
    <location>
        <begin position="437"/>
        <end position="448"/>
    </location>
</feature>
<dbReference type="Proteomes" id="UP001516464">
    <property type="component" value="Unassembled WGS sequence"/>
</dbReference>
<feature type="compositionally biased region" description="Basic and acidic residues" evidence="1">
    <location>
        <begin position="457"/>
        <end position="477"/>
    </location>
</feature>
<comment type="caution">
    <text evidence="2">The sequence shown here is derived from an EMBL/GenBank/DDBJ whole genome shotgun (WGS) entry which is preliminary data.</text>
</comment>
<proteinExistence type="predicted"/>
<evidence type="ECO:0000256" key="1">
    <source>
        <dbReference type="SAM" id="MobiDB-lite"/>
    </source>
</evidence>
<name>A0ABQ7I2Q7_9MICR</name>
<evidence type="ECO:0000313" key="3">
    <source>
        <dbReference type="Proteomes" id="UP001516464"/>
    </source>
</evidence>
<sequence length="536" mass="61614">MKNDEDIIHSKEWDSIEDYTVFRLRAPRGVLSKSKKYQEALKASIRADNNKTDDVDDKNKAIDLQSRCDNTISMDSKSINHVPIKNWHFKLVNNPTPNPKAPCSLWIVLCGQIDDNKEIQSSFVISIEGKNIIYTENTSYSLCGDCNIMECKPHPLFDNDLIILFMCGFPLNWKNIIVSEARRIGSILANNEKKDEIIRRKKSDESLKFKGVMLNNRKPYNKKEDKKINQGGIEPKRIKKEERLIKEDKLVIEDEAMKKSSLMDKKLIKENNPMKNNADRCDPKSIKVENSITDVPSSMILSSTSLVGEDQKNNKKRKTMKEHLMSAGVFKNSVLFSDKEDINKEIEFLLNEKGGEHDKDKKNLNKENGSMEGSDNKNNENQIVFKSKKERDKGIESKENTEGKTKEDENVNYKKKAMNRDGETKKRKFMLEDDEETIKKKDMSDNKISKKKNNFPELEKQNTEIEKEYLEESKKDSLGAVLSSKNITSRKTGRKKKFTFKLPKNVKSSTTSPTENNKNKSKTGRTIKPPPSLDDL</sequence>
<keyword evidence="3" id="KW-1185">Reference proteome</keyword>
<feature type="compositionally biased region" description="Basic and acidic residues" evidence="1">
    <location>
        <begin position="355"/>
        <end position="365"/>
    </location>
</feature>
<feature type="compositionally biased region" description="Basic and acidic residues" evidence="1">
    <location>
        <begin position="387"/>
        <end position="424"/>
    </location>
</feature>